<proteinExistence type="predicted"/>
<organism evidence="1 2">
    <name type="scientific">Natronomonas pharaonis (strain ATCC 35678 / DSM 2160 / CIP 103997 / JCM 8858 / NBRC 14720 / NCIMB 2260 / Gabara)</name>
    <name type="common">Halobacterium pharaonis</name>
    <dbReference type="NCBI Taxonomy" id="348780"/>
    <lineage>
        <taxon>Archaea</taxon>
        <taxon>Methanobacteriati</taxon>
        <taxon>Methanobacteriota</taxon>
        <taxon>Stenosarchaea group</taxon>
        <taxon>Halobacteria</taxon>
        <taxon>Halobacteriales</taxon>
        <taxon>Natronomonadaceae</taxon>
        <taxon>Natronomonas</taxon>
    </lineage>
</organism>
<dbReference type="eggNOG" id="arCOG06356">
    <property type="taxonomic scope" value="Archaea"/>
</dbReference>
<dbReference type="Proteomes" id="UP000002698">
    <property type="component" value="Chromosome"/>
</dbReference>
<dbReference type="EMBL" id="CR936257">
    <property type="protein sequence ID" value="CAI50119.1"/>
    <property type="molecule type" value="Genomic_DNA"/>
</dbReference>
<gene>
    <name evidence="1" type="ordered locus">NP_4056A</name>
</gene>
<dbReference type="OrthoDB" id="305804at2157"/>
<dbReference type="KEGG" id="nph:NP_4056A"/>
<reference evidence="1 2" key="1">
    <citation type="journal article" date="2005" name="Genome Res.">
        <title>Living with two extremes: conclusions from the genome sequence of Natronomonas pharaonis.</title>
        <authorList>
            <person name="Falb M."/>
            <person name="Pfeiffer F."/>
            <person name="Palm P."/>
            <person name="Rodewald K."/>
            <person name="Hickmann V."/>
            <person name="Tittor J."/>
            <person name="Oesterhelt D."/>
        </authorList>
    </citation>
    <scope>NUCLEOTIDE SEQUENCE [LARGE SCALE GENOMIC DNA]</scope>
    <source>
        <strain evidence="2">ATCC 35678 / DSM 2160 / CIP 103997 / JCM 8858 / NBRC 14720 / NCIMB 2260 / Gabara</strain>
    </source>
</reference>
<protein>
    <submittedName>
        <fullName evidence="1">XapX family protein</fullName>
    </submittedName>
</protein>
<dbReference type="HOGENOM" id="CLU_171061_3_0_2"/>
<evidence type="ECO:0000313" key="1">
    <source>
        <dbReference type="EMBL" id="CAI50119.1"/>
    </source>
</evidence>
<sequence>MEASLLIAALALLTGFLAGAVFALVGVPIPAPPTLAGVLGIVGIYLGFKSVDYLGVSYDVAGSLGL</sequence>
<evidence type="ECO:0000313" key="2">
    <source>
        <dbReference type="Proteomes" id="UP000002698"/>
    </source>
</evidence>
<dbReference type="NCBIfam" id="TIGR03510">
    <property type="entry name" value="XapX"/>
    <property type="match status" value="1"/>
</dbReference>
<dbReference type="RefSeq" id="WP_011323735.1">
    <property type="nucleotide sequence ID" value="NC_007426.1"/>
</dbReference>
<dbReference type="STRING" id="348780.NP_4056A"/>
<accession>A0A1U7EY15</accession>
<dbReference type="InterPro" id="IPR020017">
    <property type="entry name" value="XapX_domain"/>
</dbReference>
<dbReference type="AlphaFoldDB" id="A0A1U7EY15"/>
<dbReference type="EnsemblBacteria" id="CAI50119">
    <property type="protein sequence ID" value="CAI50119"/>
    <property type="gene ID" value="NP_4056A"/>
</dbReference>
<keyword evidence="2" id="KW-1185">Reference proteome</keyword>
<name>A0A1U7EY15_NATPD</name>
<dbReference type="GeneID" id="3701952"/>